<dbReference type="HOGENOM" id="CLU_2755215_0_0_11"/>
<sequence length="83" mass="9914">MDGMRRISNRDFVNRDFVNRDFVNRDFVNWDFVNWDFVVTANRRPYGGGHYLHADSYRPEHNHTEHNHTDRKHGGIVITEVEG</sequence>
<protein>
    <submittedName>
        <fullName evidence="2">Uncharacterized protein</fullName>
    </submittedName>
</protein>
<dbReference type="KEGG" id="rer:RER_35750"/>
<dbReference type="AlphaFoldDB" id="C1A0Z8"/>
<organism evidence="2 3">
    <name type="scientific">Rhodococcus erythropolis (strain PR4 / NBRC 100887)</name>
    <dbReference type="NCBI Taxonomy" id="234621"/>
    <lineage>
        <taxon>Bacteria</taxon>
        <taxon>Bacillati</taxon>
        <taxon>Actinomycetota</taxon>
        <taxon>Actinomycetes</taxon>
        <taxon>Mycobacteriales</taxon>
        <taxon>Nocardiaceae</taxon>
        <taxon>Rhodococcus</taxon>
        <taxon>Rhodococcus erythropolis group</taxon>
    </lineage>
</organism>
<evidence type="ECO:0000256" key="1">
    <source>
        <dbReference type="SAM" id="MobiDB-lite"/>
    </source>
</evidence>
<proteinExistence type="predicted"/>
<evidence type="ECO:0000313" key="2">
    <source>
        <dbReference type="EMBL" id="BAH34283.1"/>
    </source>
</evidence>
<dbReference type="EMBL" id="AP008957">
    <property type="protein sequence ID" value="BAH34283.1"/>
    <property type="molecule type" value="Genomic_DNA"/>
</dbReference>
<reference evidence="3" key="1">
    <citation type="submission" date="2005-03" db="EMBL/GenBank/DDBJ databases">
        <title>Comparison of the complete genome sequences of Rhodococcus erythropolis PR4 and Rhodococcus opacus B4.</title>
        <authorList>
            <person name="Takarada H."/>
            <person name="Sekine M."/>
            <person name="Hosoyama A."/>
            <person name="Yamada R."/>
            <person name="Fujisawa T."/>
            <person name="Omata S."/>
            <person name="Shimizu A."/>
            <person name="Tsukatani N."/>
            <person name="Tanikawa S."/>
            <person name="Fujita N."/>
            <person name="Harayama S."/>
        </authorList>
    </citation>
    <scope>NUCLEOTIDE SEQUENCE [LARGE SCALE GENOMIC DNA]</scope>
    <source>
        <strain evidence="3">PR4 / NBRC 100887</strain>
    </source>
</reference>
<dbReference type="Proteomes" id="UP000002204">
    <property type="component" value="Chromosome"/>
</dbReference>
<reference evidence="2 3" key="2">
    <citation type="journal article" date="2006" name="Environ. Microbiol.">
        <title>Sequence analysis of three plasmids harboured in Rhodococcus erythropolis strain PR4.</title>
        <authorList>
            <person name="Sekine M."/>
            <person name="Tanikawa S."/>
            <person name="Omata S."/>
            <person name="Saito M."/>
            <person name="Fujisawa T."/>
            <person name="Tsukatani N."/>
            <person name="Tajima T."/>
            <person name="Sekigawa T."/>
            <person name="Kosugi H."/>
            <person name="Matsuo Y."/>
            <person name="Nishiko R."/>
            <person name="Imamura K."/>
            <person name="Ito M."/>
            <person name="Narita H."/>
            <person name="Tago S."/>
            <person name="Fujita N."/>
            <person name="Harayama S."/>
        </authorList>
    </citation>
    <scope>NUCLEOTIDE SEQUENCE [LARGE SCALE GENOMIC DNA]</scope>
    <source>
        <strain evidence="3">PR4 / NBRC 100887</strain>
    </source>
</reference>
<accession>C1A0Z8</accession>
<feature type="compositionally biased region" description="Basic and acidic residues" evidence="1">
    <location>
        <begin position="57"/>
        <end position="68"/>
    </location>
</feature>
<feature type="region of interest" description="Disordered" evidence="1">
    <location>
        <begin position="57"/>
        <end position="83"/>
    </location>
</feature>
<gene>
    <name evidence="2" type="ordered locus">RER_35750</name>
</gene>
<evidence type="ECO:0000313" key="3">
    <source>
        <dbReference type="Proteomes" id="UP000002204"/>
    </source>
</evidence>
<name>C1A0Z8_RHOE4</name>